<name>A0A5D2EYK6_GOSDA</name>
<keyword evidence="2" id="KW-1185">Reference proteome</keyword>
<proteinExistence type="predicted"/>
<sequence length="44" mass="4800">MKSQVSVLERHGTRGGVTCVENWCWSGAWWPRGGQTFGGSMLGC</sequence>
<dbReference type="Proteomes" id="UP000323506">
    <property type="component" value="Chromosome A10"/>
</dbReference>
<organism evidence="1 2">
    <name type="scientific">Gossypium darwinii</name>
    <name type="common">Darwin's cotton</name>
    <name type="synonym">Gossypium barbadense var. darwinii</name>
    <dbReference type="NCBI Taxonomy" id="34276"/>
    <lineage>
        <taxon>Eukaryota</taxon>
        <taxon>Viridiplantae</taxon>
        <taxon>Streptophyta</taxon>
        <taxon>Embryophyta</taxon>
        <taxon>Tracheophyta</taxon>
        <taxon>Spermatophyta</taxon>
        <taxon>Magnoliopsida</taxon>
        <taxon>eudicotyledons</taxon>
        <taxon>Gunneridae</taxon>
        <taxon>Pentapetalae</taxon>
        <taxon>rosids</taxon>
        <taxon>malvids</taxon>
        <taxon>Malvales</taxon>
        <taxon>Malvaceae</taxon>
        <taxon>Malvoideae</taxon>
        <taxon>Gossypium</taxon>
    </lineage>
</organism>
<evidence type="ECO:0000313" key="1">
    <source>
        <dbReference type="EMBL" id="TYG98874.1"/>
    </source>
</evidence>
<gene>
    <name evidence="1" type="ORF">ES288_A10G151800v1</name>
</gene>
<reference evidence="1 2" key="1">
    <citation type="submission" date="2019-06" db="EMBL/GenBank/DDBJ databases">
        <title>WGS assembly of Gossypium darwinii.</title>
        <authorList>
            <person name="Chen Z.J."/>
            <person name="Sreedasyam A."/>
            <person name="Ando A."/>
            <person name="Song Q."/>
            <person name="De L."/>
            <person name="Hulse-Kemp A."/>
            <person name="Ding M."/>
            <person name="Ye W."/>
            <person name="Kirkbride R."/>
            <person name="Jenkins J."/>
            <person name="Plott C."/>
            <person name="Lovell J."/>
            <person name="Lin Y.-M."/>
            <person name="Vaughn R."/>
            <person name="Liu B."/>
            <person name="Li W."/>
            <person name="Simpson S."/>
            <person name="Scheffler B."/>
            <person name="Saski C."/>
            <person name="Grover C."/>
            <person name="Hu G."/>
            <person name="Conover J."/>
            <person name="Carlson J."/>
            <person name="Shu S."/>
            <person name="Boston L."/>
            <person name="Williams M."/>
            <person name="Peterson D."/>
            <person name="Mcgee K."/>
            <person name="Jones D."/>
            <person name="Wendel J."/>
            <person name="Stelly D."/>
            <person name="Grimwood J."/>
            <person name="Schmutz J."/>
        </authorList>
    </citation>
    <scope>NUCLEOTIDE SEQUENCE [LARGE SCALE GENOMIC DNA]</scope>
    <source>
        <strain evidence="1">1808015.09</strain>
    </source>
</reference>
<evidence type="ECO:0000313" key="2">
    <source>
        <dbReference type="Proteomes" id="UP000323506"/>
    </source>
</evidence>
<protein>
    <submittedName>
        <fullName evidence="1">Uncharacterized protein</fullName>
    </submittedName>
</protein>
<accession>A0A5D2EYK6</accession>
<dbReference type="EMBL" id="CM017697">
    <property type="protein sequence ID" value="TYG98874.1"/>
    <property type="molecule type" value="Genomic_DNA"/>
</dbReference>
<dbReference type="AlphaFoldDB" id="A0A5D2EYK6"/>